<comment type="caution">
    <text evidence="1">The sequence shown here is derived from an EMBL/GenBank/DDBJ whole genome shotgun (WGS) entry which is preliminary data.</text>
</comment>
<organism evidence="1 2">
    <name type="scientific">Hygrophoropsis aurantiaca</name>
    <dbReference type="NCBI Taxonomy" id="72124"/>
    <lineage>
        <taxon>Eukaryota</taxon>
        <taxon>Fungi</taxon>
        <taxon>Dikarya</taxon>
        <taxon>Basidiomycota</taxon>
        <taxon>Agaricomycotina</taxon>
        <taxon>Agaricomycetes</taxon>
        <taxon>Agaricomycetidae</taxon>
        <taxon>Boletales</taxon>
        <taxon>Coniophorineae</taxon>
        <taxon>Hygrophoropsidaceae</taxon>
        <taxon>Hygrophoropsis</taxon>
    </lineage>
</organism>
<name>A0ACB8A418_9AGAM</name>
<evidence type="ECO:0000313" key="2">
    <source>
        <dbReference type="Proteomes" id="UP000790377"/>
    </source>
</evidence>
<accession>A0ACB8A418</accession>
<keyword evidence="2" id="KW-1185">Reference proteome</keyword>
<protein>
    <submittedName>
        <fullName evidence="1">Uncharacterized protein</fullName>
    </submittedName>
</protein>
<dbReference type="EMBL" id="MU267871">
    <property type="protein sequence ID" value="KAH7907788.1"/>
    <property type="molecule type" value="Genomic_DNA"/>
</dbReference>
<sequence length="591" mass="66063">MADNQNNAAQAEHLKAEGNTLHQQGKYKQAYAKYTEAIKLNGNNAIFYANRAASALFMQSFDDAASDAHKAVQLDPGYIKAWARLGKAQQARSRYLDSMNAYQSALDCMINIEPLSPAEQDIKIQCEGAIEACEDALDESVDSSSEVYSISKTARDIAKLPWMRACNLQQEVREAGNWRSCVWVVAMAYRDFKSGVQRMIAKQPSPLGDNFEDNSPLTLISDALLRDTRIFHIDTPDFFEYLDKQMMLESRTFGAWGKSSAKTVREEILKQINASGWAAAHAPLCATVRIWIIEGHLYRMGGRVAQSLDAHERAMDILEWGSSLWKDAPRGEKPVIFDDALIRGVKRLYAANLVNAYATKKLGTDTKTLLQKVKLTGEALVADVAAAGPVPTYQSEVVTPENDPGFISAFWYFPQGDGLSCIGYYHMQTGLEIVRAKGDKALAREHFTLAADYYMKSAEAFPLDDEKHPYFLKVALEAYWRRGTILETTFPLCKRIRNSLSDAASVWDAWLSSLHTQQFYKDVTYFEIGAQIAIKNGNVALRNVLTPEWLNDAPCLLPETDREIKLLLGHGGNCKESCLTRNDLENIFGVD</sequence>
<dbReference type="Proteomes" id="UP000790377">
    <property type="component" value="Unassembled WGS sequence"/>
</dbReference>
<proteinExistence type="predicted"/>
<evidence type="ECO:0000313" key="1">
    <source>
        <dbReference type="EMBL" id="KAH7907788.1"/>
    </source>
</evidence>
<reference evidence="1" key="1">
    <citation type="journal article" date="2021" name="New Phytol.">
        <title>Evolutionary innovations through gain and loss of genes in the ectomycorrhizal Boletales.</title>
        <authorList>
            <person name="Wu G."/>
            <person name="Miyauchi S."/>
            <person name="Morin E."/>
            <person name="Kuo A."/>
            <person name="Drula E."/>
            <person name="Varga T."/>
            <person name="Kohler A."/>
            <person name="Feng B."/>
            <person name="Cao Y."/>
            <person name="Lipzen A."/>
            <person name="Daum C."/>
            <person name="Hundley H."/>
            <person name="Pangilinan J."/>
            <person name="Johnson J."/>
            <person name="Barry K."/>
            <person name="LaButti K."/>
            <person name="Ng V."/>
            <person name="Ahrendt S."/>
            <person name="Min B."/>
            <person name="Choi I.G."/>
            <person name="Park H."/>
            <person name="Plett J.M."/>
            <person name="Magnuson J."/>
            <person name="Spatafora J.W."/>
            <person name="Nagy L.G."/>
            <person name="Henrissat B."/>
            <person name="Grigoriev I.V."/>
            <person name="Yang Z.L."/>
            <person name="Xu J."/>
            <person name="Martin F.M."/>
        </authorList>
    </citation>
    <scope>NUCLEOTIDE SEQUENCE</scope>
    <source>
        <strain evidence="1">ATCC 28755</strain>
    </source>
</reference>
<gene>
    <name evidence="1" type="ORF">BJ138DRAFT_1182187</name>
</gene>